<feature type="transmembrane region" description="Helical" evidence="6">
    <location>
        <begin position="459"/>
        <end position="483"/>
    </location>
</feature>
<comment type="subcellular location">
    <subcellularLocation>
        <location evidence="1">Cell membrane</location>
        <topology evidence="1">Multi-pass membrane protein</topology>
    </subcellularLocation>
</comment>
<evidence type="ECO:0000256" key="4">
    <source>
        <dbReference type="ARBA" id="ARBA00022989"/>
    </source>
</evidence>
<reference evidence="7" key="1">
    <citation type="journal article" date="2018" name="Int. J. Syst. Evol. Microbiol.">
        <title>Carboxylicivirga sediminis sp. nov., isolated from coastal sediment.</title>
        <authorList>
            <person name="Wang F.Q."/>
            <person name="Ren L.H."/>
            <person name="Zou R.J."/>
            <person name="Sun Y.Z."/>
            <person name="Liu X.J."/>
            <person name="Jiang F."/>
            <person name="Liu L.J."/>
        </authorList>
    </citation>
    <scope>NUCLEOTIDE SEQUENCE</scope>
    <source>
        <strain evidence="7">JR1</strain>
    </source>
</reference>
<dbReference type="PANTHER" id="PTHR30250:SF11">
    <property type="entry name" value="O-ANTIGEN TRANSPORTER-RELATED"/>
    <property type="match status" value="1"/>
</dbReference>
<accession>A0A941F5L0</accession>
<keyword evidence="4 6" id="KW-1133">Transmembrane helix</keyword>
<dbReference type="RefSeq" id="WP_212191872.1">
    <property type="nucleotide sequence ID" value="NZ_JAGTAR010000023.1"/>
</dbReference>
<dbReference type="Pfam" id="PF01554">
    <property type="entry name" value="MatE"/>
    <property type="match status" value="1"/>
</dbReference>
<evidence type="ECO:0000313" key="8">
    <source>
        <dbReference type="Proteomes" id="UP000679220"/>
    </source>
</evidence>
<feature type="transmembrane region" description="Helical" evidence="6">
    <location>
        <begin position="123"/>
        <end position="145"/>
    </location>
</feature>
<keyword evidence="3 6" id="KW-0812">Transmembrane</keyword>
<feature type="transmembrane region" description="Helical" evidence="6">
    <location>
        <begin position="12"/>
        <end position="34"/>
    </location>
</feature>
<dbReference type="InterPro" id="IPR002528">
    <property type="entry name" value="MATE_fam"/>
</dbReference>
<feature type="transmembrane region" description="Helical" evidence="6">
    <location>
        <begin position="248"/>
        <end position="269"/>
    </location>
</feature>
<feature type="transmembrane region" description="Helical" evidence="6">
    <location>
        <begin position="181"/>
        <end position="200"/>
    </location>
</feature>
<protein>
    <submittedName>
        <fullName evidence="7">Polysaccharide biosynthesis protein</fullName>
    </submittedName>
</protein>
<keyword evidence="2" id="KW-1003">Cell membrane</keyword>
<reference evidence="7" key="2">
    <citation type="submission" date="2021-04" db="EMBL/GenBank/DDBJ databases">
        <authorList>
            <person name="Zhang T."/>
            <person name="Zhang Y."/>
            <person name="Lu D."/>
            <person name="Zuo D."/>
            <person name="Du Z."/>
        </authorList>
    </citation>
    <scope>NUCLEOTIDE SEQUENCE</scope>
    <source>
        <strain evidence="7">JR1</strain>
    </source>
</reference>
<feature type="transmembrane region" description="Helical" evidence="6">
    <location>
        <begin position="397"/>
        <end position="416"/>
    </location>
</feature>
<feature type="transmembrane region" description="Helical" evidence="6">
    <location>
        <begin position="157"/>
        <end position="175"/>
    </location>
</feature>
<organism evidence="7 8">
    <name type="scientific">Carboxylicivirga sediminis</name>
    <dbReference type="NCBI Taxonomy" id="2006564"/>
    <lineage>
        <taxon>Bacteria</taxon>
        <taxon>Pseudomonadati</taxon>
        <taxon>Bacteroidota</taxon>
        <taxon>Bacteroidia</taxon>
        <taxon>Marinilabiliales</taxon>
        <taxon>Marinilabiliaceae</taxon>
        <taxon>Carboxylicivirga</taxon>
    </lineage>
</organism>
<comment type="caution">
    <text evidence="7">The sequence shown here is derived from an EMBL/GenBank/DDBJ whole genome shotgun (WGS) entry which is preliminary data.</text>
</comment>
<dbReference type="PANTHER" id="PTHR30250">
    <property type="entry name" value="PST FAMILY PREDICTED COLANIC ACID TRANSPORTER"/>
    <property type="match status" value="1"/>
</dbReference>
<keyword evidence="8" id="KW-1185">Reference proteome</keyword>
<dbReference type="GO" id="GO:0005886">
    <property type="term" value="C:plasma membrane"/>
    <property type="evidence" value="ECO:0007669"/>
    <property type="project" value="UniProtKB-SubCell"/>
</dbReference>
<evidence type="ECO:0000256" key="2">
    <source>
        <dbReference type="ARBA" id="ARBA00022475"/>
    </source>
</evidence>
<proteinExistence type="predicted"/>
<evidence type="ECO:0000256" key="5">
    <source>
        <dbReference type="ARBA" id="ARBA00023136"/>
    </source>
</evidence>
<feature type="transmembrane region" description="Helical" evidence="6">
    <location>
        <begin position="299"/>
        <end position="320"/>
    </location>
</feature>
<feature type="transmembrane region" description="Helical" evidence="6">
    <location>
        <begin position="372"/>
        <end position="391"/>
    </location>
</feature>
<sequence length="492" mass="54901">MGIVIKQTIKGSFYAYLGVIIGGVNVAILLPLLFSEAQIGLVNILVSVSAILAQISCLGGNGIISYFFPRFHDKASQQKDFFSFVWIYSMIGFAVFYTLFLLFGDHLLAGKSADAQTLREYSVMLFPLTFFTLAFLLVDTFASSTLNATIGSFYKELVMRLVNTALIVLFYFELIDFRLFMWLYVANFAIPVVAITVHLFRKREISLCWPSKTKYLPHLKTMASIGIFFILNGLSNSLAIYIDKLMITYYLGLKETGIYSITNFIGTVVRIPRLAMGKISTPIIAQALNDGDYKSLEKFFRLSVLSQVIVGLLIFIPIWINIDIFLALLPPSYLEGKMVVFYISLSFLVTCFLGIGIQVIQLSKHYKLITYFNLIAGVAVVVLNALFIPIWGITGAASATLASKVLLVILFLFVLHKRFHFRVLFADSALVVLISSLVIAGALYLPVGQFVEQKFVNGGINIIIRTVITLAVWGLALQVTGLFKRVKFKEIV</sequence>
<feature type="transmembrane region" description="Helical" evidence="6">
    <location>
        <begin position="423"/>
        <end position="447"/>
    </location>
</feature>
<evidence type="ECO:0000313" key="7">
    <source>
        <dbReference type="EMBL" id="MBR8536844.1"/>
    </source>
</evidence>
<evidence type="ECO:0000256" key="3">
    <source>
        <dbReference type="ARBA" id="ARBA00022692"/>
    </source>
</evidence>
<evidence type="ECO:0000256" key="6">
    <source>
        <dbReference type="SAM" id="Phobius"/>
    </source>
</evidence>
<gene>
    <name evidence="7" type="ORF">KDU71_14815</name>
</gene>
<feature type="transmembrane region" description="Helical" evidence="6">
    <location>
        <begin position="40"/>
        <end position="69"/>
    </location>
</feature>
<feature type="transmembrane region" description="Helical" evidence="6">
    <location>
        <begin position="81"/>
        <end position="103"/>
    </location>
</feature>
<feature type="transmembrane region" description="Helical" evidence="6">
    <location>
        <begin position="221"/>
        <end position="242"/>
    </location>
</feature>
<dbReference type="AlphaFoldDB" id="A0A941F5L0"/>
<name>A0A941F5L0_9BACT</name>
<evidence type="ECO:0000256" key="1">
    <source>
        <dbReference type="ARBA" id="ARBA00004651"/>
    </source>
</evidence>
<dbReference type="EMBL" id="JAGTAR010000023">
    <property type="protein sequence ID" value="MBR8536844.1"/>
    <property type="molecule type" value="Genomic_DNA"/>
</dbReference>
<feature type="transmembrane region" description="Helical" evidence="6">
    <location>
        <begin position="340"/>
        <end position="360"/>
    </location>
</feature>
<keyword evidence="5 6" id="KW-0472">Membrane</keyword>
<dbReference type="Proteomes" id="UP000679220">
    <property type="component" value="Unassembled WGS sequence"/>
</dbReference>
<dbReference type="InterPro" id="IPR050833">
    <property type="entry name" value="Poly_Biosynth_Transport"/>
</dbReference>